<evidence type="ECO:0000256" key="1">
    <source>
        <dbReference type="ARBA" id="ARBA00004442"/>
    </source>
</evidence>
<keyword evidence="6" id="KW-0732">Signal</keyword>
<dbReference type="GO" id="GO:0009279">
    <property type="term" value="C:cell outer membrane"/>
    <property type="evidence" value="ECO:0007669"/>
    <property type="project" value="UniProtKB-SubCell"/>
</dbReference>
<dbReference type="PANTHER" id="PTHR47234">
    <property type="match status" value="1"/>
</dbReference>
<dbReference type="Gene3D" id="2.170.130.10">
    <property type="entry name" value="TonB-dependent receptor, plug domain"/>
    <property type="match status" value="1"/>
</dbReference>
<feature type="signal peptide" evidence="6">
    <location>
        <begin position="1"/>
        <end position="27"/>
    </location>
</feature>
<feature type="compositionally biased region" description="Basic and acidic residues" evidence="5">
    <location>
        <begin position="238"/>
        <end position="248"/>
    </location>
</feature>
<accession>A0A2Z3HKV0</accession>
<evidence type="ECO:0000256" key="6">
    <source>
        <dbReference type="SAM" id="SignalP"/>
    </source>
</evidence>
<dbReference type="PANTHER" id="PTHR47234:SF2">
    <property type="entry name" value="TONB-DEPENDENT RECEPTOR"/>
    <property type="match status" value="1"/>
</dbReference>
<keyword evidence="4" id="KW-0798">TonB box</keyword>
<evidence type="ECO:0000313" key="9">
    <source>
        <dbReference type="EMBL" id="AWM77153.1"/>
    </source>
</evidence>
<keyword evidence="9" id="KW-0675">Receptor</keyword>
<evidence type="ECO:0000256" key="5">
    <source>
        <dbReference type="SAM" id="MobiDB-lite"/>
    </source>
</evidence>
<dbReference type="InterPro" id="IPR000531">
    <property type="entry name" value="Beta-barrel_TonB"/>
</dbReference>
<evidence type="ECO:0000259" key="8">
    <source>
        <dbReference type="Pfam" id="PF07715"/>
    </source>
</evidence>
<feature type="domain" description="TonB-dependent receptor-like beta-barrel" evidence="7">
    <location>
        <begin position="431"/>
        <end position="978"/>
    </location>
</feature>
<feature type="domain" description="TonB-dependent receptor plug" evidence="8">
    <location>
        <begin position="51"/>
        <end position="176"/>
    </location>
</feature>
<keyword evidence="10" id="KW-1185">Reference proteome</keyword>
<dbReference type="OrthoDB" id="7051241at2"/>
<evidence type="ECO:0000256" key="3">
    <source>
        <dbReference type="ARBA" id="ARBA00023237"/>
    </source>
</evidence>
<dbReference type="Gene3D" id="2.40.170.20">
    <property type="entry name" value="TonB-dependent receptor, beta-barrel domain"/>
    <property type="match status" value="1"/>
</dbReference>
<evidence type="ECO:0000256" key="4">
    <source>
        <dbReference type="RuleBase" id="RU003357"/>
    </source>
</evidence>
<dbReference type="InterPro" id="IPR037066">
    <property type="entry name" value="Plug_dom_sf"/>
</dbReference>
<gene>
    <name evidence="9" type="ORF">HYN04_04890</name>
</gene>
<evidence type="ECO:0000256" key="2">
    <source>
        <dbReference type="ARBA" id="ARBA00023136"/>
    </source>
</evidence>
<dbReference type="InterPro" id="IPR012910">
    <property type="entry name" value="Plug_dom"/>
</dbReference>
<dbReference type="Proteomes" id="UP000247763">
    <property type="component" value="Chromosome"/>
</dbReference>
<dbReference type="Pfam" id="PF00593">
    <property type="entry name" value="TonB_dep_Rec_b-barrel"/>
    <property type="match status" value="1"/>
</dbReference>
<dbReference type="KEGG" id="phb:HYN04_04890"/>
<comment type="similarity">
    <text evidence="4">Belongs to the TonB-dependent receptor family.</text>
</comment>
<feature type="region of interest" description="Disordered" evidence="5">
    <location>
        <begin position="238"/>
        <end position="262"/>
    </location>
</feature>
<comment type="subcellular location">
    <subcellularLocation>
        <location evidence="1 4">Cell outer membrane</location>
    </subcellularLocation>
</comment>
<dbReference type="AlphaFoldDB" id="A0A2Z3HKV0"/>
<evidence type="ECO:0000259" key="7">
    <source>
        <dbReference type="Pfam" id="PF00593"/>
    </source>
</evidence>
<keyword evidence="2 4" id="KW-0472">Membrane</keyword>
<feature type="chain" id="PRO_5016365832" evidence="6">
    <location>
        <begin position="28"/>
        <end position="1012"/>
    </location>
</feature>
<proteinExistence type="inferred from homology"/>
<protein>
    <submittedName>
        <fullName evidence="9">TonB-dependent receptor</fullName>
    </submittedName>
</protein>
<dbReference type="Pfam" id="PF07715">
    <property type="entry name" value="Plug"/>
    <property type="match status" value="1"/>
</dbReference>
<dbReference type="SUPFAM" id="SSF56935">
    <property type="entry name" value="Porins"/>
    <property type="match status" value="1"/>
</dbReference>
<dbReference type="InterPro" id="IPR036942">
    <property type="entry name" value="Beta-barrel_TonB_sf"/>
</dbReference>
<keyword evidence="3" id="KW-0998">Cell outer membrane</keyword>
<organism evidence="9 10">
    <name type="scientific">Phenylobacterium parvum</name>
    <dbReference type="NCBI Taxonomy" id="2201350"/>
    <lineage>
        <taxon>Bacteria</taxon>
        <taxon>Pseudomonadati</taxon>
        <taxon>Pseudomonadota</taxon>
        <taxon>Alphaproteobacteria</taxon>
        <taxon>Caulobacterales</taxon>
        <taxon>Caulobacteraceae</taxon>
        <taxon>Phenylobacterium</taxon>
    </lineage>
</organism>
<reference evidence="10" key="1">
    <citation type="submission" date="2018-05" db="EMBL/GenBank/DDBJ databases">
        <title>Genome sequencing of Phenylobacterium sp. HYN0004.</title>
        <authorList>
            <person name="Yi H."/>
            <person name="Baek C."/>
        </authorList>
    </citation>
    <scope>NUCLEOTIDE SEQUENCE [LARGE SCALE GENOMIC DNA]</scope>
    <source>
        <strain evidence="10">HYN0004</strain>
    </source>
</reference>
<dbReference type="EMBL" id="CP029479">
    <property type="protein sequence ID" value="AWM77153.1"/>
    <property type="molecule type" value="Genomic_DNA"/>
</dbReference>
<name>A0A2Z3HKV0_9CAUL</name>
<evidence type="ECO:0000313" key="10">
    <source>
        <dbReference type="Proteomes" id="UP000247763"/>
    </source>
</evidence>
<sequence length="1012" mass="108279">MSDKMMTTFKLALLAGVSLAAAAPAFAQDSGAGGTEVEAITVIGSQIKGAKVDTSLPVTVVSENEIIATGAVSGDELFRSIPQAGDVQFQEARTTGNLNDARGDVASLNLRSLGTGNTLMLLNGRRSVLHPGTQTENFVPVTTPNTNAIPVSGVKRVEVLRDGAAAIYGTDAVAGVVNTVLDTRFQGLRVELQGGGSEGTDYQEGLFTVKAGTKLESGARLTFFGSYTGRTRLNATERDYSASEDHRPGVVGTPWEGSTAFDNRSTSSPWGSFSVVGLTSSSTALQVKQSGVNLTASGVFHIEPVANAITQTGGCNSTLFGAGDICIRNGVTTGTAQRPLRYDENPDRTLRGSVERINLFSTIEHDLTDDIQFYGEVGYYHSLFKGSREQSAPLSSAPISIAANAYWNPFGPTGSPNRLANLTNVPTGGLALNMTSYRPVDTGPRSYTVTDDSIRLLGGLRGNWRGWDWDSALLYSEARTRDRTYNAVSNTLFQRAVSLSTPDAYNPFNGGTQGTFSLGDATPNSRAAIEPFLINVDRISETSLALADFKVSNPDVFTLPAGPVGAAAGVEFRRETFVDDRDKRLDGTVKYTNPISGLVYGTDVMGASGSPDVKGQRDVTSAYIELAIPVVSPDMAIPLVEEISVQLAARDEYYSDFGNVLKPKAAVLWKVGAGFALRGSISQSFRAPNLPQFYSDGTTVANTRTDWAACRINTPPAPPPATPPTCTSSSTLEVRSGNEDLTPDEADNTSFGFVYTPTFIPPEYGRLMVTADYWQIRQTDVIGVLGAANQIAYDYLLRLRGSSNPNVVRNPPTSAGPVGTIDYVNDVYTNLQPRTVEGLDVTVEYDLDDTSLGDFNLKFNVAQLLAYDQEPGEVEKILIAAIADGTLIGPTVASAGSRVKIDGYPEFRATASLTWRKDGWGAGLFVNHVGSVYDTGPAQVNGRYYELEAWTTANVYGQYAFKDGPLDGSTVRVGVRNIEDKDPPLASNNFGYLGSLHNATGRYWYASLSKRF</sequence>
<dbReference type="RefSeq" id="WP_110449722.1">
    <property type="nucleotide sequence ID" value="NZ_CP029479.1"/>
</dbReference>